<dbReference type="OrthoDB" id="252020at2759"/>
<keyword evidence="3" id="KW-0472">Membrane</keyword>
<feature type="region of interest" description="Disordered" evidence="2">
    <location>
        <begin position="59"/>
        <end position="94"/>
    </location>
</feature>
<protein>
    <recommendedName>
        <fullName evidence="6">RRM domain-containing protein</fullName>
    </recommendedName>
</protein>
<keyword evidence="1" id="KW-0694">RNA-binding</keyword>
<feature type="compositionally biased region" description="Basic residues" evidence="2">
    <location>
        <begin position="445"/>
        <end position="455"/>
    </location>
</feature>
<dbReference type="GO" id="GO:0005654">
    <property type="term" value="C:nucleoplasm"/>
    <property type="evidence" value="ECO:0007669"/>
    <property type="project" value="TreeGrafter"/>
</dbReference>
<reference evidence="4" key="1">
    <citation type="submission" date="2015-09" db="EMBL/GenBank/DDBJ databases">
        <title>Draft genome of a European isolate of the apple canker pathogen Neonectria ditissima.</title>
        <authorList>
            <person name="Gomez-Cortecero A."/>
            <person name="Harrison R.J."/>
            <person name="Armitage A.D."/>
        </authorList>
    </citation>
    <scope>NUCLEOTIDE SEQUENCE [LARGE SCALE GENOMIC DNA]</scope>
    <source>
        <strain evidence="4">R09/05</strain>
    </source>
</reference>
<dbReference type="GO" id="GO:0061574">
    <property type="term" value="C:ASAP complex"/>
    <property type="evidence" value="ECO:0007669"/>
    <property type="project" value="TreeGrafter"/>
</dbReference>
<feature type="transmembrane region" description="Helical" evidence="3">
    <location>
        <begin position="26"/>
        <end position="46"/>
    </location>
</feature>
<comment type="caution">
    <text evidence="4">The sequence shown here is derived from an EMBL/GenBank/DDBJ whole genome shotgun (WGS) entry which is preliminary data.</text>
</comment>
<sequence>MSDETPAEKPLKAPGPVHHKITGLEIGVITGTVAFFTIIIVCILVSRTRAQRAKVKRALRRAEEGGAGRPEDQPQRLELGQGLQLTPDDERESGQRRCWGAFEVDGKAIIEPAEGIVLGTLPNRQSHREPNHTLEIELDRIDRALRTCLPDSSLNLPTTTHYICATVRLPWLRRRLFQGAIAPAPSRAHARRLLDPKVRVRQIVVVATTRDHLPARPPHRVATAASEAAAAVAAAAGAETATVTAMAETVATPCLQRARRTFGTNRGTAYILFDYETDAEAAIAHMHEAQVDGATINVSIVLPRRKLSPAPPTARRGANIDPRIPFAGPRGGLLQVGAGGNGGNMAGGGGRRRMSPGNRYGPRSDVYRPGSRSPSRSPGGPPPSRGGAGSRYRSHSNASYSSRSRSRSPAAPRRRGGGGGGRHNDHDARRRSASRSSYDSDGNRSRSRSRGRGHR</sequence>
<evidence type="ECO:0000256" key="2">
    <source>
        <dbReference type="SAM" id="MobiDB-lite"/>
    </source>
</evidence>
<feature type="compositionally biased region" description="Gly residues" evidence="2">
    <location>
        <begin position="337"/>
        <end position="349"/>
    </location>
</feature>
<dbReference type="GO" id="GO:0000398">
    <property type="term" value="P:mRNA splicing, via spliceosome"/>
    <property type="evidence" value="ECO:0007669"/>
    <property type="project" value="TreeGrafter"/>
</dbReference>
<dbReference type="InterPro" id="IPR012677">
    <property type="entry name" value="Nucleotide-bd_a/b_plait_sf"/>
</dbReference>
<evidence type="ECO:0000256" key="3">
    <source>
        <dbReference type="SAM" id="Phobius"/>
    </source>
</evidence>
<dbReference type="PANTHER" id="PTHR15481">
    <property type="entry name" value="RIBONUCLEIC ACID BINDING PROTEIN S1"/>
    <property type="match status" value="1"/>
</dbReference>
<dbReference type="Gene3D" id="3.30.70.330">
    <property type="match status" value="1"/>
</dbReference>
<dbReference type="GO" id="GO:0005737">
    <property type="term" value="C:cytoplasm"/>
    <property type="evidence" value="ECO:0007669"/>
    <property type="project" value="TreeGrafter"/>
</dbReference>
<evidence type="ECO:0008006" key="6">
    <source>
        <dbReference type="Google" id="ProtNLM"/>
    </source>
</evidence>
<accession>A0A0P7B7M0</accession>
<dbReference type="SUPFAM" id="SSF54928">
    <property type="entry name" value="RNA-binding domain, RBD"/>
    <property type="match status" value="1"/>
</dbReference>
<dbReference type="InterPro" id="IPR035979">
    <property type="entry name" value="RBD_domain_sf"/>
</dbReference>
<proteinExistence type="predicted"/>
<dbReference type="GO" id="GO:0003723">
    <property type="term" value="F:RNA binding"/>
    <property type="evidence" value="ECO:0007669"/>
    <property type="project" value="UniProtKB-KW"/>
</dbReference>
<dbReference type="EMBL" id="LKCW01000201">
    <property type="protein sequence ID" value="KPM36509.1"/>
    <property type="molecule type" value="Genomic_DNA"/>
</dbReference>
<organism evidence="4 5">
    <name type="scientific">Neonectria ditissima</name>
    <dbReference type="NCBI Taxonomy" id="78410"/>
    <lineage>
        <taxon>Eukaryota</taxon>
        <taxon>Fungi</taxon>
        <taxon>Dikarya</taxon>
        <taxon>Ascomycota</taxon>
        <taxon>Pezizomycotina</taxon>
        <taxon>Sordariomycetes</taxon>
        <taxon>Hypocreomycetidae</taxon>
        <taxon>Hypocreales</taxon>
        <taxon>Nectriaceae</taxon>
        <taxon>Neonectria</taxon>
    </lineage>
</organism>
<dbReference type="Proteomes" id="UP000050424">
    <property type="component" value="Unassembled WGS sequence"/>
</dbReference>
<feature type="region of interest" description="Disordered" evidence="2">
    <location>
        <begin position="307"/>
        <end position="455"/>
    </location>
</feature>
<dbReference type="PANTHER" id="PTHR15481:SF0">
    <property type="entry name" value="LD23870P-RELATED"/>
    <property type="match status" value="1"/>
</dbReference>
<keyword evidence="3" id="KW-0812">Transmembrane</keyword>
<keyword evidence="3" id="KW-1133">Transmembrane helix</keyword>
<feature type="compositionally biased region" description="Low complexity" evidence="2">
    <location>
        <begin position="395"/>
        <end position="411"/>
    </location>
</feature>
<dbReference type="AlphaFoldDB" id="A0A0P7B7M0"/>
<dbReference type="STRING" id="78410.A0A0P7B7M0"/>
<name>A0A0P7B7M0_9HYPO</name>
<keyword evidence="5" id="KW-1185">Reference proteome</keyword>
<evidence type="ECO:0000313" key="4">
    <source>
        <dbReference type="EMBL" id="KPM36509.1"/>
    </source>
</evidence>
<feature type="compositionally biased region" description="Low complexity" evidence="2">
    <location>
        <begin position="368"/>
        <end position="378"/>
    </location>
</feature>
<gene>
    <name evidence="4" type="ORF">AK830_g10071</name>
</gene>
<evidence type="ECO:0000256" key="1">
    <source>
        <dbReference type="ARBA" id="ARBA00022884"/>
    </source>
</evidence>
<evidence type="ECO:0000313" key="5">
    <source>
        <dbReference type="Proteomes" id="UP000050424"/>
    </source>
</evidence>
<feature type="compositionally biased region" description="Basic and acidic residues" evidence="2">
    <location>
        <begin position="60"/>
        <end position="75"/>
    </location>
</feature>